<dbReference type="STRING" id="1642818.AWE51_00455"/>
<dbReference type="Proteomes" id="UP000076715">
    <property type="component" value="Unassembled WGS sequence"/>
</dbReference>
<sequence>MNTNEQVNLRIATNKDLELVKYWDQQQHVIDSDPDDDWDWEYELNRFPDWRAQFIAEISGRAIGFIQIIDPKKEDSQYWGDVPDNQRAIDIWIGEQEDLGKGYGTQMMKLAIDYCFNNDNVNTILIDPLVSNTKAIRFYEKIGFHYVENRFFGKSECVVYKLDRKHWFSD</sequence>
<evidence type="ECO:0000256" key="1">
    <source>
        <dbReference type="ARBA" id="ARBA00023251"/>
    </source>
</evidence>
<dbReference type="Pfam" id="PF13523">
    <property type="entry name" value="Acetyltransf_8"/>
    <property type="match status" value="1"/>
</dbReference>
<gene>
    <name evidence="3" type="ORF">AWE51_00455</name>
</gene>
<keyword evidence="4" id="KW-1185">Reference proteome</keyword>
<keyword evidence="1" id="KW-0046">Antibiotic resistance</keyword>
<keyword evidence="3" id="KW-0808">Transferase</keyword>
<dbReference type="AlphaFoldDB" id="A0A162DKW4"/>
<dbReference type="PANTHER" id="PTHR31438:SF1">
    <property type="entry name" value="LYSINE N-ACYLTRANSFERASE C17G9.06C-RELATED"/>
    <property type="match status" value="1"/>
</dbReference>
<dbReference type="SUPFAM" id="SSF55729">
    <property type="entry name" value="Acyl-CoA N-acyltransferases (Nat)"/>
    <property type="match status" value="1"/>
</dbReference>
<dbReference type="CDD" id="cd04301">
    <property type="entry name" value="NAT_SF"/>
    <property type="match status" value="1"/>
</dbReference>
<comment type="caution">
    <text evidence="3">The sequence shown here is derived from an EMBL/GenBank/DDBJ whole genome shotgun (WGS) entry which is preliminary data.</text>
</comment>
<dbReference type="PANTHER" id="PTHR31438">
    <property type="entry name" value="LYSINE N-ACYLTRANSFERASE C17G9.06C-RELATED"/>
    <property type="match status" value="1"/>
</dbReference>
<evidence type="ECO:0000313" key="3">
    <source>
        <dbReference type="EMBL" id="KZS41948.1"/>
    </source>
</evidence>
<accession>A0A162DKW4</accession>
<dbReference type="InterPro" id="IPR016181">
    <property type="entry name" value="Acyl_CoA_acyltransferase"/>
</dbReference>
<proteinExistence type="predicted"/>
<dbReference type="EMBL" id="LQRT01000002">
    <property type="protein sequence ID" value="KZS41948.1"/>
    <property type="molecule type" value="Genomic_DNA"/>
</dbReference>
<name>A0A162DKW4_9FLAO</name>
<dbReference type="GO" id="GO:0046677">
    <property type="term" value="P:response to antibiotic"/>
    <property type="evidence" value="ECO:0007669"/>
    <property type="project" value="UniProtKB-KW"/>
</dbReference>
<dbReference type="OrthoDB" id="9788755at2"/>
<organism evidence="3 4">
    <name type="scientific">Aquimarina aggregata</name>
    <dbReference type="NCBI Taxonomy" id="1642818"/>
    <lineage>
        <taxon>Bacteria</taxon>
        <taxon>Pseudomonadati</taxon>
        <taxon>Bacteroidota</taxon>
        <taxon>Flavobacteriia</taxon>
        <taxon>Flavobacteriales</taxon>
        <taxon>Flavobacteriaceae</taxon>
        <taxon>Aquimarina</taxon>
    </lineage>
</organism>
<evidence type="ECO:0000259" key="2">
    <source>
        <dbReference type="PROSITE" id="PS51186"/>
    </source>
</evidence>
<evidence type="ECO:0000313" key="4">
    <source>
        <dbReference type="Proteomes" id="UP000076715"/>
    </source>
</evidence>
<dbReference type="Gene3D" id="3.40.630.30">
    <property type="match status" value="1"/>
</dbReference>
<dbReference type="InterPro" id="IPR000182">
    <property type="entry name" value="GNAT_dom"/>
</dbReference>
<reference evidence="3 4" key="1">
    <citation type="submission" date="2016-01" db="EMBL/GenBank/DDBJ databases">
        <title>The draft genome sequence of Aquimarina sp. RZW4-3-2.</title>
        <authorList>
            <person name="Wang Y."/>
        </authorList>
    </citation>
    <scope>NUCLEOTIDE SEQUENCE [LARGE SCALE GENOMIC DNA]</scope>
    <source>
        <strain evidence="3 4">RZW4-3-2</strain>
    </source>
</reference>
<dbReference type="RefSeq" id="WP_066308829.1">
    <property type="nucleotide sequence ID" value="NZ_LQRT01000002.1"/>
</dbReference>
<protein>
    <submittedName>
        <fullName evidence="3">Acetyltransferase</fullName>
    </submittedName>
</protein>
<feature type="domain" description="N-acetyltransferase" evidence="2">
    <location>
        <begin position="7"/>
        <end position="165"/>
    </location>
</feature>
<dbReference type="GO" id="GO:0016410">
    <property type="term" value="F:N-acyltransferase activity"/>
    <property type="evidence" value="ECO:0007669"/>
    <property type="project" value="TreeGrafter"/>
</dbReference>
<dbReference type="PROSITE" id="PS51186">
    <property type="entry name" value="GNAT"/>
    <property type="match status" value="1"/>
</dbReference>